<proteinExistence type="predicted"/>
<evidence type="ECO:0000313" key="2">
    <source>
        <dbReference type="Proteomes" id="UP000298663"/>
    </source>
</evidence>
<organism evidence="1 2">
    <name type="scientific">Steinernema carpocapsae</name>
    <name type="common">Entomopathogenic nematode</name>
    <dbReference type="NCBI Taxonomy" id="34508"/>
    <lineage>
        <taxon>Eukaryota</taxon>
        <taxon>Metazoa</taxon>
        <taxon>Ecdysozoa</taxon>
        <taxon>Nematoda</taxon>
        <taxon>Chromadorea</taxon>
        <taxon>Rhabditida</taxon>
        <taxon>Tylenchina</taxon>
        <taxon>Panagrolaimomorpha</taxon>
        <taxon>Strongyloidoidea</taxon>
        <taxon>Steinernematidae</taxon>
        <taxon>Steinernema</taxon>
    </lineage>
</organism>
<comment type="caution">
    <text evidence="1">The sequence shown here is derived from an EMBL/GenBank/DDBJ whole genome shotgun (WGS) entry which is preliminary data.</text>
</comment>
<evidence type="ECO:0000313" key="1">
    <source>
        <dbReference type="EMBL" id="TMS32785.1"/>
    </source>
</evidence>
<protein>
    <submittedName>
        <fullName evidence="1">Uncharacterized protein</fullName>
    </submittedName>
</protein>
<dbReference type="EMBL" id="AZBU02000001">
    <property type="protein sequence ID" value="TMS32785.1"/>
    <property type="molecule type" value="Genomic_DNA"/>
</dbReference>
<dbReference type="Proteomes" id="UP000298663">
    <property type="component" value="Chromosome X"/>
</dbReference>
<accession>A0A4U8UKY5</accession>
<keyword evidence="2" id="KW-1185">Reference proteome</keyword>
<gene>
    <name evidence="1" type="ORF">L596_000586</name>
</gene>
<reference evidence="1 2" key="2">
    <citation type="journal article" date="2019" name="G3 (Bethesda)">
        <title>Hybrid Assembly of the Genome of the Entomopathogenic Nematode Steinernema carpocapsae Identifies the X-Chromosome.</title>
        <authorList>
            <person name="Serra L."/>
            <person name="Macchietto M."/>
            <person name="Macias-Munoz A."/>
            <person name="McGill C.J."/>
            <person name="Rodriguez I.M."/>
            <person name="Rodriguez B."/>
            <person name="Murad R."/>
            <person name="Mortazavi A."/>
        </authorList>
    </citation>
    <scope>NUCLEOTIDE SEQUENCE [LARGE SCALE GENOMIC DNA]</scope>
    <source>
        <strain evidence="1 2">ALL</strain>
    </source>
</reference>
<dbReference type="EMBL" id="CM016762">
    <property type="protein sequence ID" value="TMS32785.1"/>
    <property type="molecule type" value="Genomic_DNA"/>
</dbReference>
<name>A0A4U8UKY5_STECR</name>
<sequence>METDVKSEQPERVSLNTQRRRASLQLVHMRVRICQPIRYKTTDFDSRNAYSCFTTNTRQSCDVCEKMKRRQKEIKAPSRLSKRRQGTERWI</sequence>
<reference evidence="1 2" key="1">
    <citation type="journal article" date="2015" name="Genome Biol.">
        <title>Comparative genomics of Steinernema reveals deeply conserved gene regulatory networks.</title>
        <authorList>
            <person name="Dillman A.R."/>
            <person name="Macchietto M."/>
            <person name="Porter C.F."/>
            <person name="Rogers A."/>
            <person name="Williams B."/>
            <person name="Antoshechkin I."/>
            <person name="Lee M.M."/>
            <person name="Goodwin Z."/>
            <person name="Lu X."/>
            <person name="Lewis E.E."/>
            <person name="Goodrich-Blair H."/>
            <person name="Stock S.P."/>
            <person name="Adams B.J."/>
            <person name="Sternberg P.W."/>
            <person name="Mortazavi A."/>
        </authorList>
    </citation>
    <scope>NUCLEOTIDE SEQUENCE [LARGE SCALE GENOMIC DNA]</scope>
    <source>
        <strain evidence="1 2">ALL</strain>
    </source>
</reference>
<dbReference type="AlphaFoldDB" id="A0A4U8UKY5"/>